<evidence type="ECO:0000256" key="5">
    <source>
        <dbReference type="ARBA" id="ARBA00022553"/>
    </source>
</evidence>
<dbReference type="Gene3D" id="1.10.287.560">
    <property type="entry name" value="Histidine kinase CheA-like, homodimeric domain"/>
    <property type="match status" value="1"/>
</dbReference>
<dbReference type="EC" id="2.7.13.3" evidence="2"/>
<evidence type="ECO:0000256" key="11">
    <source>
        <dbReference type="ARBA" id="ARBA00035100"/>
    </source>
</evidence>
<keyword evidence="8" id="KW-0418">Kinase</keyword>
<dbReference type="InterPro" id="IPR051315">
    <property type="entry name" value="Bact_Chemotaxis_CheA"/>
</dbReference>
<evidence type="ECO:0000313" key="17">
    <source>
        <dbReference type="EMBL" id="WIY27771.1"/>
    </source>
</evidence>
<keyword evidence="9" id="KW-0067">ATP-binding</keyword>
<evidence type="ECO:0000259" key="14">
    <source>
        <dbReference type="PROSITE" id="PS50109"/>
    </source>
</evidence>
<dbReference type="InterPro" id="IPR005467">
    <property type="entry name" value="His_kinase_dom"/>
</dbReference>
<dbReference type="InterPro" id="IPR036097">
    <property type="entry name" value="HisK_dim/P_sf"/>
</dbReference>
<dbReference type="PROSITE" id="PS50894">
    <property type="entry name" value="HPT"/>
    <property type="match status" value="1"/>
</dbReference>
<evidence type="ECO:0000256" key="8">
    <source>
        <dbReference type="ARBA" id="ARBA00022777"/>
    </source>
</evidence>
<feature type="compositionally biased region" description="Basic and acidic residues" evidence="13">
    <location>
        <begin position="308"/>
        <end position="326"/>
    </location>
</feature>
<dbReference type="KEGG" id="ppso:QPJ95_23940"/>
<dbReference type="FunFam" id="3.30.565.10:FF:000016">
    <property type="entry name" value="Chemotaxis protein CheA, putative"/>
    <property type="match status" value="1"/>
</dbReference>
<evidence type="ECO:0000256" key="3">
    <source>
        <dbReference type="ARBA" id="ARBA00021495"/>
    </source>
</evidence>
<evidence type="ECO:0000256" key="4">
    <source>
        <dbReference type="ARBA" id="ARBA00022500"/>
    </source>
</evidence>
<dbReference type="SMART" id="SM00387">
    <property type="entry name" value="HATPase_c"/>
    <property type="match status" value="1"/>
</dbReference>
<dbReference type="PROSITE" id="PS50851">
    <property type="entry name" value="CHEW"/>
    <property type="match status" value="1"/>
</dbReference>
<dbReference type="InterPro" id="IPR036061">
    <property type="entry name" value="CheW-like_dom_sf"/>
</dbReference>
<dbReference type="InterPro" id="IPR003594">
    <property type="entry name" value="HATPase_dom"/>
</dbReference>
<dbReference type="SUPFAM" id="SSF47226">
    <property type="entry name" value="Histidine-containing phosphotransfer domain, HPT domain"/>
    <property type="match status" value="1"/>
</dbReference>
<evidence type="ECO:0000256" key="7">
    <source>
        <dbReference type="ARBA" id="ARBA00022741"/>
    </source>
</evidence>
<dbReference type="GO" id="GO:0000155">
    <property type="term" value="F:phosphorelay sensor kinase activity"/>
    <property type="evidence" value="ECO:0007669"/>
    <property type="project" value="InterPro"/>
</dbReference>
<dbReference type="CDD" id="cd16916">
    <property type="entry name" value="HATPase_CheA-like"/>
    <property type="match status" value="1"/>
</dbReference>
<keyword evidence="10" id="KW-0902">Two-component regulatory system</keyword>
<dbReference type="AlphaFoldDB" id="A0A9Y2L507"/>
<dbReference type="GO" id="GO:0005524">
    <property type="term" value="F:ATP binding"/>
    <property type="evidence" value="ECO:0007669"/>
    <property type="project" value="UniProtKB-KW"/>
</dbReference>
<dbReference type="SMART" id="SM01231">
    <property type="entry name" value="H-kinase_dim"/>
    <property type="match status" value="1"/>
</dbReference>
<dbReference type="SMART" id="SM00260">
    <property type="entry name" value="CheW"/>
    <property type="match status" value="1"/>
</dbReference>
<protein>
    <recommendedName>
        <fullName evidence="3">Chemotaxis protein CheA</fullName>
        <ecNumber evidence="2">2.7.13.3</ecNumber>
    </recommendedName>
</protein>
<dbReference type="EMBL" id="CP127249">
    <property type="protein sequence ID" value="WIY27771.1"/>
    <property type="molecule type" value="Genomic_DNA"/>
</dbReference>
<feature type="domain" description="CheW-like" evidence="15">
    <location>
        <begin position="583"/>
        <end position="719"/>
    </location>
</feature>
<dbReference type="InterPro" id="IPR037006">
    <property type="entry name" value="CheA-like_homodim_sf"/>
</dbReference>
<dbReference type="RefSeq" id="WP_270919708.1">
    <property type="nucleotide sequence ID" value="NZ_CP127249.1"/>
</dbReference>
<dbReference type="InterPro" id="IPR036641">
    <property type="entry name" value="HPT_dom_sf"/>
</dbReference>
<name>A0A9Y2L507_9RHOB</name>
<evidence type="ECO:0000256" key="12">
    <source>
        <dbReference type="PROSITE-ProRule" id="PRU00110"/>
    </source>
</evidence>
<dbReference type="CDD" id="cd00731">
    <property type="entry name" value="CheA_reg"/>
    <property type="match status" value="1"/>
</dbReference>
<dbReference type="InterPro" id="IPR002545">
    <property type="entry name" value="CheW-lke_dom"/>
</dbReference>
<evidence type="ECO:0000313" key="18">
    <source>
        <dbReference type="Proteomes" id="UP001238334"/>
    </source>
</evidence>
<evidence type="ECO:0000256" key="10">
    <source>
        <dbReference type="ARBA" id="ARBA00023012"/>
    </source>
</evidence>
<dbReference type="Pfam" id="PF01584">
    <property type="entry name" value="CheW"/>
    <property type="match status" value="1"/>
</dbReference>
<dbReference type="InterPro" id="IPR004358">
    <property type="entry name" value="Sig_transdc_His_kin-like_C"/>
</dbReference>
<dbReference type="InterPro" id="IPR008207">
    <property type="entry name" value="Sig_transdc_His_kin_Hpt_dom"/>
</dbReference>
<dbReference type="Proteomes" id="UP001238334">
    <property type="component" value="Plasmid pQS-2"/>
</dbReference>
<dbReference type="Gene3D" id="3.30.565.10">
    <property type="entry name" value="Histidine kinase-like ATPase, C-terminal domain"/>
    <property type="match status" value="1"/>
</dbReference>
<dbReference type="InterPro" id="IPR004105">
    <property type="entry name" value="CheA-like_dim"/>
</dbReference>
<evidence type="ECO:0000256" key="6">
    <source>
        <dbReference type="ARBA" id="ARBA00022679"/>
    </source>
</evidence>
<accession>A0A9Y2L507</accession>
<evidence type="ECO:0000256" key="9">
    <source>
        <dbReference type="ARBA" id="ARBA00022840"/>
    </source>
</evidence>
<evidence type="ECO:0000256" key="1">
    <source>
        <dbReference type="ARBA" id="ARBA00000085"/>
    </source>
</evidence>
<keyword evidence="5 12" id="KW-0597">Phosphoprotein</keyword>
<dbReference type="Gene3D" id="2.30.30.40">
    <property type="entry name" value="SH3 Domains"/>
    <property type="match status" value="1"/>
</dbReference>
<dbReference type="GO" id="GO:0006935">
    <property type="term" value="P:chemotaxis"/>
    <property type="evidence" value="ECO:0007669"/>
    <property type="project" value="UniProtKB-KW"/>
</dbReference>
<dbReference type="SMART" id="SM00073">
    <property type="entry name" value="HPT"/>
    <property type="match status" value="1"/>
</dbReference>
<dbReference type="Pfam" id="PF01627">
    <property type="entry name" value="Hpt"/>
    <property type="match status" value="1"/>
</dbReference>
<dbReference type="SUPFAM" id="SSF50341">
    <property type="entry name" value="CheW-like"/>
    <property type="match status" value="1"/>
</dbReference>
<dbReference type="GO" id="GO:0005737">
    <property type="term" value="C:cytoplasm"/>
    <property type="evidence" value="ECO:0007669"/>
    <property type="project" value="InterPro"/>
</dbReference>
<dbReference type="SUPFAM" id="SSF55874">
    <property type="entry name" value="ATPase domain of HSP90 chaperone/DNA topoisomerase II/histidine kinase"/>
    <property type="match status" value="1"/>
</dbReference>
<reference evidence="17 18" key="1">
    <citation type="submission" date="2023-06" db="EMBL/GenBank/DDBJ databases">
        <title>Parasedimentitalea psychrophila sp. nov., a psychrophilic bacterium isolated from deep-sea sediment.</title>
        <authorList>
            <person name="Li A."/>
        </authorList>
    </citation>
    <scope>NUCLEOTIDE SEQUENCE [LARGE SCALE GENOMIC DNA]</scope>
    <source>
        <strain evidence="17 18">QS115</strain>
        <plasmid evidence="17 18">pQS-2</plasmid>
    </source>
</reference>
<dbReference type="Pfam" id="PF02518">
    <property type="entry name" value="HATPase_c"/>
    <property type="match status" value="1"/>
</dbReference>
<keyword evidence="17" id="KW-0614">Plasmid</keyword>
<feature type="region of interest" description="Disordered" evidence="13">
    <location>
        <begin position="278"/>
        <end position="335"/>
    </location>
</feature>
<evidence type="ECO:0000259" key="16">
    <source>
        <dbReference type="PROSITE" id="PS50894"/>
    </source>
</evidence>
<sequence>MTGSILDTFFEECEELLEAMDAGLAAIEEGDQDPETVNAVFRAVHSIKGGAGAFGLDDLVAFAHNFETVFDDVRSNKLELDEKLIQLLFRASDHLSDLVTCARDGGEVDQAHHDVLISALGEYIDDEEEELVFEPMGVGAAFDPTPLAPLAEVQEARYDIRFHPLKEMFDTGNEPYFLFQALSDLGALSVRLDDSELPGFEAMEDGESYLSWELTLVTSESRSAIEAVFEFVEGLCELSISSEGEDEDDADALAALNAAFGLAPAEEESAVALPLEKPTPEANETPAPAPASVEAPVEAEAAADMEPDAEHERAAEKTAEAKKETAKSSGPKPTLRVELDRVDRLINAVGELIINHSMLAQQIANLDVTDTRDVETELEGFKNLARDIQEGVMAIRAQPVKPLFQRMARIVREASAATGKTAKLITIGETTEVDKTVIERLADPLTHILRNAVDHGIEKPEVRVAAGKGKIGEIRLTAAHRSGSVCIEVKDDGAGLNRKKIRQIAIDKGLIPENAELNDGEIDNLLFLPGFSTATEISNLSGRGVGMDVVKNAVGALGGRVNISSTPGEGSVFSIILPLTLAVMDGMVVSVAGHTMVVPITAIVETMRGNDDMINNLGADGTLLSIRGSFVPICDVASSLGLRSSSHSEPAGVYLLVETENGDRCALAVDDIHDQRQVVIKSLDGVCGNVPGVSAATILGDGKIAMILDPESIVTASSSAAVFDTERRMNNAIAS</sequence>
<dbReference type="PRINTS" id="PR00344">
    <property type="entry name" value="BCTRLSENSOR"/>
</dbReference>
<feature type="compositionally biased region" description="Low complexity" evidence="13">
    <location>
        <begin position="280"/>
        <end position="300"/>
    </location>
</feature>
<gene>
    <name evidence="17" type="ORF">QPJ95_23940</name>
</gene>
<evidence type="ECO:0000256" key="2">
    <source>
        <dbReference type="ARBA" id="ARBA00012438"/>
    </source>
</evidence>
<organism evidence="17 18">
    <name type="scientific">Parasedimentitalea psychrophila</name>
    <dbReference type="NCBI Taxonomy" id="2997337"/>
    <lineage>
        <taxon>Bacteria</taxon>
        <taxon>Pseudomonadati</taxon>
        <taxon>Pseudomonadota</taxon>
        <taxon>Alphaproteobacteria</taxon>
        <taxon>Rhodobacterales</taxon>
        <taxon>Paracoccaceae</taxon>
        <taxon>Parasedimentitalea</taxon>
    </lineage>
</organism>
<feature type="domain" description="HPt" evidence="16">
    <location>
        <begin position="1"/>
        <end position="102"/>
    </location>
</feature>
<keyword evidence="6 17" id="KW-0808">Transferase</keyword>
<dbReference type="PANTHER" id="PTHR43395:SF10">
    <property type="entry name" value="CHEMOTAXIS PROTEIN CHEA"/>
    <property type="match status" value="1"/>
</dbReference>
<geneLocation type="plasmid" evidence="17 18">
    <name>pQS-2</name>
</geneLocation>
<evidence type="ECO:0000259" key="15">
    <source>
        <dbReference type="PROSITE" id="PS50851"/>
    </source>
</evidence>
<dbReference type="Pfam" id="PF02895">
    <property type="entry name" value="H-kinase_dim"/>
    <property type="match status" value="1"/>
</dbReference>
<dbReference type="Gene3D" id="1.20.120.160">
    <property type="entry name" value="HPT domain"/>
    <property type="match status" value="1"/>
</dbReference>
<dbReference type="PROSITE" id="PS50109">
    <property type="entry name" value="HIS_KIN"/>
    <property type="match status" value="1"/>
</dbReference>
<dbReference type="InterPro" id="IPR036890">
    <property type="entry name" value="HATPase_C_sf"/>
</dbReference>
<comment type="catalytic activity">
    <reaction evidence="1">
        <text>ATP + protein L-histidine = ADP + protein N-phospho-L-histidine.</text>
        <dbReference type="EC" id="2.7.13.3"/>
    </reaction>
</comment>
<keyword evidence="7" id="KW-0547">Nucleotide-binding</keyword>
<dbReference type="PANTHER" id="PTHR43395">
    <property type="entry name" value="SENSOR HISTIDINE KINASE CHEA"/>
    <property type="match status" value="1"/>
</dbReference>
<evidence type="ECO:0000256" key="13">
    <source>
        <dbReference type="SAM" id="MobiDB-lite"/>
    </source>
</evidence>
<feature type="domain" description="Histidine kinase" evidence="14">
    <location>
        <begin position="399"/>
        <end position="581"/>
    </location>
</feature>
<keyword evidence="18" id="KW-1185">Reference proteome</keyword>
<dbReference type="SUPFAM" id="SSF47384">
    <property type="entry name" value="Homodimeric domain of signal transducing histidine kinase"/>
    <property type="match status" value="1"/>
</dbReference>
<proteinExistence type="predicted"/>
<dbReference type="CDD" id="cd00088">
    <property type="entry name" value="HPT"/>
    <property type="match status" value="1"/>
</dbReference>
<feature type="modified residue" description="Phosphohistidine" evidence="12">
    <location>
        <position position="45"/>
    </location>
</feature>
<comment type="function">
    <text evidence="11">Involved in the transmission of sensory signals from the chemoreceptors to the flagellar motors. CheA is autophosphorylated; it can transfer its phosphate group to either CheB or CheY.</text>
</comment>
<keyword evidence="4" id="KW-0145">Chemotaxis</keyword>